<dbReference type="EMBL" id="FXTB01000005">
    <property type="protein sequence ID" value="SMO70535.1"/>
    <property type="molecule type" value="Genomic_DNA"/>
</dbReference>
<dbReference type="InterPro" id="IPR052710">
    <property type="entry name" value="CAAX_protease"/>
</dbReference>
<dbReference type="OrthoDB" id="158986at2"/>
<protein>
    <submittedName>
        <fullName evidence="3">CAAX protease self-immunity</fullName>
    </submittedName>
</protein>
<dbReference type="PANTHER" id="PTHR36435">
    <property type="entry name" value="SLR1288 PROTEIN"/>
    <property type="match status" value="1"/>
</dbReference>
<dbReference type="AlphaFoldDB" id="A0A521DG16"/>
<keyword evidence="1" id="KW-0812">Transmembrane</keyword>
<feature type="transmembrane region" description="Helical" evidence="1">
    <location>
        <begin position="155"/>
        <end position="175"/>
    </location>
</feature>
<feature type="domain" description="CAAX prenyl protease 2/Lysostaphin resistance protein A-like" evidence="2">
    <location>
        <begin position="123"/>
        <end position="210"/>
    </location>
</feature>
<gene>
    <name evidence="3" type="ORF">SAMN06265379_105166</name>
</gene>
<feature type="transmembrane region" description="Helical" evidence="1">
    <location>
        <begin position="5"/>
        <end position="24"/>
    </location>
</feature>
<name>A0A521DG16_SACCC</name>
<dbReference type="GO" id="GO:0004175">
    <property type="term" value="F:endopeptidase activity"/>
    <property type="evidence" value="ECO:0007669"/>
    <property type="project" value="UniProtKB-ARBA"/>
</dbReference>
<evidence type="ECO:0000313" key="3">
    <source>
        <dbReference type="EMBL" id="SMO70535.1"/>
    </source>
</evidence>
<dbReference type="Pfam" id="PF02517">
    <property type="entry name" value="Rce1-like"/>
    <property type="match status" value="1"/>
</dbReference>
<feature type="transmembrane region" description="Helical" evidence="1">
    <location>
        <begin position="112"/>
        <end position="134"/>
    </location>
</feature>
<evidence type="ECO:0000256" key="1">
    <source>
        <dbReference type="SAM" id="Phobius"/>
    </source>
</evidence>
<evidence type="ECO:0000313" key="4">
    <source>
        <dbReference type="Proteomes" id="UP000319040"/>
    </source>
</evidence>
<dbReference type="Proteomes" id="UP000319040">
    <property type="component" value="Unassembled WGS sequence"/>
</dbReference>
<feature type="transmembrane region" description="Helical" evidence="1">
    <location>
        <begin position="228"/>
        <end position="248"/>
    </location>
</feature>
<keyword evidence="1" id="KW-1133">Transmembrane helix</keyword>
<dbReference type="PANTHER" id="PTHR36435:SF1">
    <property type="entry name" value="CAAX AMINO TERMINAL PROTEASE FAMILY PROTEIN"/>
    <property type="match status" value="1"/>
</dbReference>
<proteinExistence type="predicted"/>
<evidence type="ECO:0000259" key="2">
    <source>
        <dbReference type="Pfam" id="PF02517"/>
    </source>
</evidence>
<reference evidence="3 4" key="1">
    <citation type="submission" date="2017-05" db="EMBL/GenBank/DDBJ databases">
        <authorList>
            <person name="Varghese N."/>
            <person name="Submissions S."/>
        </authorList>
    </citation>
    <scope>NUCLEOTIDE SEQUENCE [LARGE SCALE GENOMIC DNA]</scope>
    <source>
        <strain evidence="3 4">DSM 27040</strain>
    </source>
</reference>
<keyword evidence="3" id="KW-0378">Hydrolase</keyword>
<keyword evidence="1" id="KW-0472">Membrane</keyword>
<accession>A0A521DG16</accession>
<organism evidence="3 4">
    <name type="scientific">Saccharicrinis carchari</name>
    <dbReference type="NCBI Taxonomy" id="1168039"/>
    <lineage>
        <taxon>Bacteria</taxon>
        <taxon>Pseudomonadati</taxon>
        <taxon>Bacteroidota</taxon>
        <taxon>Bacteroidia</taxon>
        <taxon>Marinilabiliales</taxon>
        <taxon>Marinilabiliaceae</taxon>
        <taxon>Saccharicrinis</taxon>
    </lineage>
</organism>
<dbReference type="GO" id="GO:0080120">
    <property type="term" value="P:CAAX-box protein maturation"/>
    <property type="evidence" value="ECO:0007669"/>
    <property type="project" value="UniProtKB-ARBA"/>
</dbReference>
<dbReference type="GO" id="GO:0006508">
    <property type="term" value="P:proteolysis"/>
    <property type="evidence" value="ECO:0007669"/>
    <property type="project" value="UniProtKB-KW"/>
</dbReference>
<feature type="transmembrane region" description="Helical" evidence="1">
    <location>
        <begin position="70"/>
        <end position="92"/>
    </location>
</feature>
<feature type="transmembrane region" description="Helical" evidence="1">
    <location>
        <begin position="30"/>
        <end position="58"/>
    </location>
</feature>
<sequence>MKIIYVIFVAALSVIAPAIFLFLFGTVPQILGIVLSATFVSLLMASGSLANIPVVYYFNRKHSLNLRYKFSPLSFQTLMLLVVFSIIIWFILPLFSHPGLFFDNLIHRRATVFLPGLESFSVSFVVFSMGKILIAPIMEELIFRGVIFKLLKENYSFWISVIISSMLFAGVHFNFSDLSFLFVYGILFCWVYDKTKSLWAPIVLHVLINFYSQTTRIQEFSMSPLNSLFYVIMVLLSVILVLHILRFMGKNKHSSSL</sequence>
<keyword evidence="4" id="KW-1185">Reference proteome</keyword>
<dbReference type="InterPro" id="IPR003675">
    <property type="entry name" value="Rce1/LyrA-like_dom"/>
</dbReference>
<keyword evidence="3" id="KW-0645">Protease</keyword>